<accession>A0A5C7AWD0</accession>
<feature type="transmembrane region" description="Helical" evidence="1">
    <location>
        <begin position="31"/>
        <end position="51"/>
    </location>
</feature>
<keyword evidence="1" id="KW-1133">Transmembrane helix</keyword>
<evidence type="ECO:0000313" key="2">
    <source>
        <dbReference type="EMBL" id="TXE12988.1"/>
    </source>
</evidence>
<dbReference type="AlphaFoldDB" id="A0A5C7AWD0"/>
<evidence type="ECO:0000256" key="1">
    <source>
        <dbReference type="SAM" id="Phobius"/>
    </source>
</evidence>
<keyword evidence="1" id="KW-0812">Transmembrane</keyword>
<protein>
    <submittedName>
        <fullName evidence="2">Uncharacterized protein</fullName>
    </submittedName>
</protein>
<dbReference type="OrthoDB" id="1452530at2"/>
<proteinExistence type="predicted"/>
<organism evidence="2 3">
    <name type="scientific">Seonamhaeicola algicola</name>
    <dbReference type="NCBI Taxonomy" id="1719036"/>
    <lineage>
        <taxon>Bacteria</taxon>
        <taxon>Pseudomonadati</taxon>
        <taxon>Bacteroidota</taxon>
        <taxon>Flavobacteriia</taxon>
        <taxon>Flavobacteriales</taxon>
        <taxon>Flavobacteriaceae</taxon>
    </lineage>
</organism>
<gene>
    <name evidence="2" type="ORF">FUA26_04120</name>
</gene>
<evidence type="ECO:0000313" key="3">
    <source>
        <dbReference type="Proteomes" id="UP000321790"/>
    </source>
</evidence>
<dbReference type="RefSeq" id="WP_147131939.1">
    <property type="nucleotide sequence ID" value="NZ_VOSC01000012.1"/>
</dbReference>
<reference evidence="3" key="1">
    <citation type="submission" date="2019-08" db="EMBL/GenBank/DDBJ databases">
        <title>Seonamhaeicola sediminis sp. nov., isolated from marine sediment.</title>
        <authorList>
            <person name="Cao W.R."/>
        </authorList>
    </citation>
    <scope>NUCLEOTIDE SEQUENCE [LARGE SCALE GENOMIC DNA]</scope>
    <source>
        <strain evidence="3">Gy8</strain>
    </source>
</reference>
<keyword evidence="1" id="KW-0472">Membrane</keyword>
<keyword evidence="3" id="KW-1185">Reference proteome</keyword>
<dbReference type="EMBL" id="VOSC01000012">
    <property type="protein sequence ID" value="TXE12988.1"/>
    <property type="molecule type" value="Genomic_DNA"/>
</dbReference>
<feature type="transmembrane region" description="Helical" evidence="1">
    <location>
        <begin position="329"/>
        <end position="349"/>
    </location>
</feature>
<sequence>MSKELPQQQQNSEEVDLGQLFKLIGKMFERLFNFIGSIFNKIFLAFVWCIFFVKQHFLKIVIAGIVGVVLGFALQKTSDPVYKSYMLVKQNYPTGEGLYNSIAYYNDLVTHRDISALSQILEIDSLSAASIKEVEVGSIIDENDRLKNFDDYIKTLDSSVASKVQYETYVKNEKEHNHQFQQITIKSTVRNNFKTLFDKIITNINTNDYFVEAQKRDTLELHNRKLVLQNTLTKSDSLQNVYKRVIEMQTKEQSGSQTSVTIKNAEDVNKTKEYELFLNDLELQREIVSIEREIEEKKKIIEIVSTKQESAGSVDDKKEVFGFKIGYKLYYGLLLSTLTFLVLAFLQFVKYIEKFKDKIQ</sequence>
<dbReference type="Proteomes" id="UP000321790">
    <property type="component" value="Unassembled WGS sequence"/>
</dbReference>
<name>A0A5C7AWD0_9FLAO</name>
<comment type="caution">
    <text evidence="2">The sequence shown here is derived from an EMBL/GenBank/DDBJ whole genome shotgun (WGS) entry which is preliminary data.</text>
</comment>
<feature type="transmembrane region" description="Helical" evidence="1">
    <location>
        <begin position="57"/>
        <end position="74"/>
    </location>
</feature>